<name>B7GBC8_PHATC</name>
<evidence type="ECO:0000259" key="7">
    <source>
        <dbReference type="Pfam" id="PF13515"/>
    </source>
</evidence>
<evidence type="ECO:0000256" key="3">
    <source>
        <dbReference type="ARBA" id="ARBA00022989"/>
    </source>
</evidence>
<feature type="domain" description="Integral membrane bound transporter" evidence="7">
    <location>
        <begin position="643"/>
        <end position="768"/>
    </location>
</feature>
<feature type="transmembrane region" description="Helical" evidence="6">
    <location>
        <begin position="187"/>
        <end position="207"/>
    </location>
</feature>
<gene>
    <name evidence="8" type="ORF">PHATRDRAFT_49657</name>
</gene>
<proteinExistence type="predicted"/>
<feature type="transmembrane region" description="Helical" evidence="6">
    <location>
        <begin position="114"/>
        <end position="146"/>
    </location>
</feature>
<keyword evidence="2 6" id="KW-0812">Transmembrane</keyword>
<keyword evidence="4 6" id="KW-0472">Membrane</keyword>
<dbReference type="KEGG" id="pti:PHATRDRAFT_49657"/>
<dbReference type="HOGENOM" id="CLU_311595_0_0_1"/>
<dbReference type="GO" id="GO:0016020">
    <property type="term" value="C:membrane"/>
    <property type="evidence" value="ECO:0007669"/>
    <property type="project" value="UniProtKB-SubCell"/>
</dbReference>
<evidence type="ECO:0000313" key="9">
    <source>
        <dbReference type="Proteomes" id="UP000000759"/>
    </source>
</evidence>
<dbReference type="Pfam" id="PF13515">
    <property type="entry name" value="FUSC_2"/>
    <property type="match status" value="1"/>
</dbReference>
<sequence length="945" mass="104124">MLSGIMRNENSEQETSTRDIAATADKDGLATKQTSEQGTTPEGGNTKLMEQQTTPVNDDKILEKDDPPPEIIPDPFQPIPVHIETTIRMTLACFAAYSLAVADLPSIIPSTQSWIIGILGPTIVMRLPTVLATLGGIGLCYTILFFGLASITVMLYAVTVSDGFFIAVVAIWSLWIAPLRVGSLAKLTWVVAPVLAAFVGIIGLDLHRVVRDGINLKLSSELIQDLIQELAPGAMGTLPTSELVASLQEINLEALVQSQLDDATLLARAAGALDNLTAFLDLVREGILLLIQLLSESGQQQGAIAVTIPLGLFEGRDVFLSLSEDRDLFISLEGGAYLIRLFWTAGVMNPIAVFPNFIVAGTWAILCVALSPLLPPFRKTRFLIARRILPQVLYDAAWYIQGSSMDEFEGVDQRKTADIVAIHRRLVLASTSLRSGTVAAATAFEPRCFANVGTMPRFSVQNVATKALAFRAIGFPDCLENRQAAKQAFRGTARALQKLQSHDTLDLQKVQVQETKMWNFEKDIEMIRSTTDNWIQSMTASEKNISLKEGITNSLKCGAMWFALPVALLWRVLQTPFIPIQIVQGKYKTTMAKIFHCIKFAFGFTLLAIFSVYWESYREIDVSSPSQQTNFELVVGTPPSSFAGWELLAYSFATMPTAEGTIKKCVMRVVGTCCGGLSAWLLILAVGDNPYGTVAWLTGTAALGILLSVEKDESARFGQSRDFGYAGFYFVLTQSVIVFDFRVGLGSRNELVANRIAANLLGIGMACVLAMIPPRVLGARPEYADQLLTKISQSLDQTMLLAIDEPPSEKYTELRITHEEEASLLYSTATYLLEDANRLSKFPIFKVDHQLEELMLELVTTSCILSIWWDYIARLISEDEKTSHKWQTAFKAVFELSLHVCVTSKTDVTGSVLDEEHRFLANAFAVVKRRLETHARVIKQIREMS</sequence>
<feature type="region of interest" description="Disordered" evidence="5">
    <location>
        <begin position="1"/>
        <end position="66"/>
    </location>
</feature>
<feature type="transmembrane region" description="Helical" evidence="6">
    <location>
        <begin position="722"/>
        <end position="739"/>
    </location>
</feature>
<feature type="transmembrane region" description="Helical" evidence="6">
    <location>
        <begin position="594"/>
        <end position="614"/>
    </location>
</feature>
<evidence type="ECO:0000256" key="5">
    <source>
        <dbReference type="SAM" id="MobiDB-lite"/>
    </source>
</evidence>
<feature type="transmembrane region" description="Helical" evidence="6">
    <location>
        <begin position="665"/>
        <end position="687"/>
    </location>
</feature>
<comment type="subcellular location">
    <subcellularLocation>
        <location evidence="1">Membrane</location>
        <topology evidence="1">Multi-pass membrane protein</topology>
    </subcellularLocation>
</comment>
<feature type="transmembrane region" description="Helical" evidence="6">
    <location>
        <begin position="357"/>
        <end position="377"/>
    </location>
</feature>
<evidence type="ECO:0000313" key="8">
    <source>
        <dbReference type="EMBL" id="EEC44192.1"/>
    </source>
</evidence>
<protein>
    <recommendedName>
        <fullName evidence="7">Integral membrane bound transporter domain-containing protein</fullName>
    </recommendedName>
</protein>
<evidence type="ECO:0000256" key="2">
    <source>
        <dbReference type="ARBA" id="ARBA00022692"/>
    </source>
</evidence>
<accession>B7GBC8</accession>
<organism evidence="8 9">
    <name type="scientific">Phaeodactylum tricornutum (strain CCAP 1055/1)</name>
    <dbReference type="NCBI Taxonomy" id="556484"/>
    <lineage>
        <taxon>Eukaryota</taxon>
        <taxon>Sar</taxon>
        <taxon>Stramenopiles</taxon>
        <taxon>Ochrophyta</taxon>
        <taxon>Bacillariophyta</taxon>
        <taxon>Bacillariophyceae</taxon>
        <taxon>Bacillariophycidae</taxon>
        <taxon>Naviculales</taxon>
        <taxon>Phaeodactylaceae</taxon>
        <taxon>Phaeodactylum</taxon>
    </lineage>
</organism>
<feature type="transmembrane region" description="Helical" evidence="6">
    <location>
        <begin position="89"/>
        <end position="108"/>
    </location>
</feature>
<dbReference type="Proteomes" id="UP000000759">
    <property type="component" value="Chromosome 23"/>
</dbReference>
<dbReference type="RefSeq" id="XP_002184443.1">
    <property type="nucleotide sequence ID" value="XM_002184407.1"/>
</dbReference>
<dbReference type="PaxDb" id="2850-Phatr49657"/>
<feature type="transmembrane region" description="Helical" evidence="6">
    <location>
        <begin position="751"/>
        <end position="772"/>
    </location>
</feature>
<feature type="compositionally biased region" description="Polar residues" evidence="5">
    <location>
        <begin position="31"/>
        <end position="56"/>
    </location>
</feature>
<feature type="transmembrane region" description="Helical" evidence="6">
    <location>
        <begin position="153"/>
        <end position="175"/>
    </location>
</feature>
<evidence type="ECO:0000256" key="1">
    <source>
        <dbReference type="ARBA" id="ARBA00004141"/>
    </source>
</evidence>
<dbReference type="AlphaFoldDB" id="B7GBC8"/>
<keyword evidence="9" id="KW-1185">Reference proteome</keyword>
<evidence type="ECO:0000256" key="4">
    <source>
        <dbReference type="ARBA" id="ARBA00023136"/>
    </source>
</evidence>
<dbReference type="InterPro" id="IPR049453">
    <property type="entry name" value="Memb_transporter_dom"/>
</dbReference>
<evidence type="ECO:0000256" key="6">
    <source>
        <dbReference type="SAM" id="Phobius"/>
    </source>
</evidence>
<dbReference type="EMBL" id="CM000625">
    <property type="protein sequence ID" value="EEC44192.1"/>
    <property type="molecule type" value="Genomic_DNA"/>
</dbReference>
<dbReference type="eggNOG" id="ENOG502T7RF">
    <property type="taxonomic scope" value="Eukaryota"/>
</dbReference>
<reference evidence="9" key="2">
    <citation type="submission" date="2008-08" db="EMBL/GenBank/DDBJ databases">
        <authorList>
            <consortium name="Diatom Consortium"/>
            <person name="Grigoriev I."/>
            <person name="Grimwood J."/>
            <person name="Kuo A."/>
            <person name="Otillar R.P."/>
            <person name="Salamov A."/>
            <person name="Detter J.C."/>
            <person name="Lindquist E."/>
            <person name="Shapiro H."/>
            <person name="Lucas S."/>
            <person name="Glavina del Rio T."/>
            <person name="Pitluck S."/>
            <person name="Rokhsar D."/>
            <person name="Bowler C."/>
        </authorList>
    </citation>
    <scope>GENOME REANNOTATION</scope>
    <source>
        <strain evidence="9">CCAP 1055/1</strain>
    </source>
</reference>
<feature type="transmembrane region" description="Helical" evidence="6">
    <location>
        <begin position="634"/>
        <end position="653"/>
    </location>
</feature>
<dbReference type="InParanoid" id="B7GBC8"/>
<keyword evidence="3 6" id="KW-1133">Transmembrane helix</keyword>
<dbReference type="GeneID" id="7198301"/>
<dbReference type="OrthoDB" id="46346at2759"/>
<feature type="compositionally biased region" description="Basic and acidic residues" evidence="5">
    <location>
        <begin position="57"/>
        <end position="66"/>
    </location>
</feature>
<reference evidence="8 9" key="1">
    <citation type="journal article" date="2008" name="Nature">
        <title>The Phaeodactylum genome reveals the evolutionary history of diatom genomes.</title>
        <authorList>
            <person name="Bowler C."/>
            <person name="Allen A.E."/>
            <person name="Badger J.H."/>
            <person name="Grimwood J."/>
            <person name="Jabbari K."/>
            <person name="Kuo A."/>
            <person name="Maheswari U."/>
            <person name="Martens C."/>
            <person name="Maumus F."/>
            <person name="Otillar R.P."/>
            <person name="Rayko E."/>
            <person name="Salamov A."/>
            <person name="Vandepoele K."/>
            <person name="Beszteri B."/>
            <person name="Gruber A."/>
            <person name="Heijde M."/>
            <person name="Katinka M."/>
            <person name="Mock T."/>
            <person name="Valentin K."/>
            <person name="Verret F."/>
            <person name="Berges J.A."/>
            <person name="Brownlee C."/>
            <person name="Cadoret J.P."/>
            <person name="Chiovitti A."/>
            <person name="Choi C.J."/>
            <person name="Coesel S."/>
            <person name="De Martino A."/>
            <person name="Detter J.C."/>
            <person name="Durkin C."/>
            <person name="Falciatore A."/>
            <person name="Fournet J."/>
            <person name="Haruta M."/>
            <person name="Huysman M.J."/>
            <person name="Jenkins B.D."/>
            <person name="Jiroutova K."/>
            <person name="Jorgensen R.E."/>
            <person name="Joubert Y."/>
            <person name="Kaplan A."/>
            <person name="Kroger N."/>
            <person name="Kroth P.G."/>
            <person name="La Roche J."/>
            <person name="Lindquist E."/>
            <person name="Lommer M."/>
            <person name="Martin-Jezequel V."/>
            <person name="Lopez P.J."/>
            <person name="Lucas S."/>
            <person name="Mangogna M."/>
            <person name="McGinnis K."/>
            <person name="Medlin L.K."/>
            <person name="Montsant A."/>
            <person name="Oudot-Le Secq M.P."/>
            <person name="Napoli C."/>
            <person name="Obornik M."/>
            <person name="Parker M.S."/>
            <person name="Petit J.L."/>
            <person name="Porcel B.M."/>
            <person name="Poulsen N."/>
            <person name="Robison M."/>
            <person name="Rychlewski L."/>
            <person name="Rynearson T.A."/>
            <person name="Schmutz J."/>
            <person name="Shapiro H."/>
            <person name="Siaut M."/>
            <person name="Stanley M."/>
            <person name="Sussman M.R."/>
            <person name="Taylor A.R."/>
            <person name="Vardi A."/>
            <person name="von Dassow P."/>
            <person name="Vyverman W."/>
            <person name="Willis A."/>
            <person name="Wyrwicz L.S."/>
            <person name="Rokhsar D.S."/>
            <person name="Weissenbach J."/>
            <person name="Armbrust E.V."/>
            <person name="Green B.R."/>
            <person name="Van de Peer Y."/>
            <person name="Grigoriev I.V."/>
        </authorList>
    </citation>
    <scope>NUCLEOTIDE SEQUENCE [LARGE SCALE GENOMIC DNA]</scope>
    <source>
        <strain evidence="8 9">CCAP 1055/1</strain>
    </source>
</reference>